<reference evidence="3 4" key="1">
    <citation type="submission" date="2024-07" db="EMBL/GenBank/DDBJ databases">
        <title>Marimonas sp.nov., isolated from tidal-flat sediment.</title>
        <authorList>
            <person name="Jayan J.N."/>
            <person name="Lee S.S."/>
        </authorList>
    </citation>
    <scope>NUCLEOTIDE SEQUENCE [LARGE SCALE GENOMIC DNA]</scope>
    <source>
        <strain evidence="3 4">MJW-29</strain>
    </source>
</reference>
<feature type="domain" description="BD-FAE-like" evidence="2">
    <location>
        <begin position="66"/>
        <end position="152"/>
    </location>
</feature>
<comment type="caution">
    <text evidence="3">The sequence shown here is derived from an EMBL/GenBank/DDBJ whole genome shotgun (WGS) entry which is preliminary data.</text>
</comment>
<proteinExistence type="predicted"/>
<dbReference type="Pfam" id="PF20434">
    <property type="entry name" value="BD-FAE"/>
    <property type="match status" value="1"/>
</dbReference>
<name>A0ABV3RTF1_9RHOB</name>
<evidence type="ECO:0000313" key="4">
    <source>
        <dbReference type="Proteomes" id="UP001556098"/>
    </source>
</evidence>
<protein>
    <submittedName>
        <fullName evidence="3">Alpha/beta hydrolase</fullName>
    </submittedName>
</protein>
<organism evidence="3 4">
    <name type="scientific">Sulfitobacter sediminis</name>
    <dbReference type="NCBI Taxonomy" id="3234186"/>
    <lineage>
        <taxon>Bacteria</taxon>
        <taxon>Pseudomonadati</taxon>
        <taxon>Pseudomonadota</taxon>
        <taxon>Alphaproteobacteria</taxon>
        <taxon>Rhodobacterales</taxon>
        <taxon>Roseobacteraceae</taxon>
        <taxon>Sulfitobacter</taxon>
    </lineage>
</organism>
<dbReference type="EMBL" id="JBFNXX010000042">
    <property type="protein sequence ID" value="MEW9922281.1"/>
    <property type="molecule type" value="Genomic_DNA"/>
</dbReference>
<evidence type="ECO:0000313" key="3">
    <source>
        <dbReference type="EMBL" id="MEW9922281.1"/>
    </source>
</evidence>
<dbReference type="PANTHER" id="PTHR48081">
    <property type="entry name" value="AB HYDROLASE SUPERFAMILY PROTEIN C4A8.06C"/>
    <property type="match status" value="1"/>
</dbReference>
<dbReference type="Proteomes" id="UP001556098">
    <property type="component" value="Unassembled WGS sequence"/>
</dbReference>
<dbReference type="PANTHER" id="PTHR48081:SF33">
    <property type="entry name" value="KYNURENINE FORMAMIDASE"/>
    <property type="match status" value="1"/>
</dbReference>
<dbReference type="InterPro" id="IPR050300">
    <property type="entry name" value="GDXG_lipolytic_enzyme"/>
</dbReference>
<dbReference type="GO" id="GO:0016787">
    <property type="term" value="F:hydrolase activity"/>
    <property type="evidence" value="ECO:0007669"/>
    <property type="project" value="UniProtKB-KW"/>
</dbReference>
<keyword evidence="1 3" id="KW-0378">Hydrolase</keyword>
<dbReference type="RefSeq" id="WP_367879979.1">
    <property type="nucleotide sequence ID" value="NZ_JBFNXX010000042.1"/>
</dbReference>
<dbReference type="InterPro" id="IPR049492">
    <property type="entry name" value="BD-FAE-like_dom"/>
</dbReference>
<accession>A0ABV3RTF1</accession>
<dbReference type="Gene3D" id="3.40.50.1820">
    <property type="entry name" value="alpha/beta hydrolase"/>
    <property type="match status" value="1"/>
</dbReference>
<evidence type="ECO:0000256" key="1">
    <source>
        <dbReference type="ARBA" id="ARBA00022801"/>
    </source>
</evidence>
<dbReference type="InterPro" id="IPR029058">
    <property type="entry name" value="AB_hydrolase_fold"/>
</dbReference>
<sequence length="286" mass="30945">MSGFEIDPQIDYDFNARESVADFDAEFGKLIALSNRAMADYPRQADIVFDADSGSALDLYGVAEGRPVFLWIHGGYWRLGTKEGNAFAVPGLVSRDVAVAVMDYSLAPAVNLEQIVHEVRTAVAWLHREGPSMGLDARKIHVGGSSAGGHLSGAVLADGWRQDYGLPRDMIGAALALSGIYDLEPLLRTQVNGWMNMDMGTVAALSPIRHIPEETDAHLILSVGGKERDGFLRETQAFHEAWAAKGHRVTSVDMAACNHFDITGTLTQTEGKLVNATVAAIRAFHL</sequence>
<evidence type="ECO:0000259" key="2">
    <source>
        <dbReference type="Pfam" id="PF20434"/>
    </source>
</evidence>
<dbReference type="SUPFAM" id="SSF53474">
    <property type="entry name" value="alpha/beta-Hydrolases"/>
    <property type="match status" value="1"/>
</dbReference>
<keyword evidence="4" id="KW-1185">Reference proteome</keyword>
<gene>
    <name evidence="3" type="ORF">AB2B41_22005</name>
</gene>